<evidence type="ECO:0000259" key="5">
    <source>
        <dbReference type="Pfam" id="PF08501"/>
    </source>
</evidence>
<protein>
    <submittedName>
        <fullName evidence="7">Type I 3-dehydroquinase-domain-containing protein</fullName>
    </submittedName>
</protein>
<evidence type="ECO:0000313" key="7">
    <source>
        <dbReference type="EMBL" id="KAH6898020.1"/>
    </source>
</evidence>
<dbReference type="SUPFAM" id="SSF51735">
    <property type="entry name" value="NAD(P)-binding Rossmann-fold domains"/>
    <property type="match status" value="1"/>
</dbReference>
<dbReference type="Gene3D" id="3.40.50.720">
    <property type="entry name" value="NAD(P)-binding Rossmann-like Domain"/>
    <property type="match status" value="1"/>
</dbReference>
<keyword evidence="8" id="KW-1185">Reference proteome</keyword>
<dbReference type="InterPro" id="IPR036291">
    <property type="entry name" value="NAD(P)-bd_dom_sf"/>
</dbReference>
<dbReference type="InterPro" id="IPR013708">
    <property type="entry name" value="Shikimate_DH-bd_N"/>
</dbReference>
<feature type="domain" description="Quinate/shikimate 5-dehydrogenase/glutamyl-tRNA reductase" evidence="4">
    <location>
        <begin position="661"/>
        <end position="704"/>
    </location>
</feature>
<organism evidence="7 8">
    <name type="scientific">Thelonectria olida</name>
    <dbReference type="NCBI Taxonomy" id="1576542"/>
    <lineage>
        <taxon>Eukaryota</taxon>
        <taxon>Fungi</taxon>
        <taxon>Dikarya</taxon>
        <taxon>Ascomycota</taxon>
        <taxon>Pezizomycotina</taxon>
        <taxon>Sordariomycetes</taxon>
        <taxon>Hypocreomycetidae</taxon>
        <taxon>Hypocreales</taxon>
        <taxon>Nectriaceae</taxon>
        <taxon>Thelonectria</taxon>
    </lineage>
</organism>
<dbReference type="PRINTS" id="PR01100">
    <property type="entry name" value="SHIKIMTKNASE"/>
</dbReference>
<feature type="compositionally biased region" description="Polar residues" evidence="3">
    <location>
        <begin position="10"/>
        <end position="19"/>
    </location>
</feature>
<dbReference type="Proteomes" id="UP000777438">
    <property type="component" value="Unassembled WGS sequence"/>
</dbReference>
<dbReference type="InterPro" id="IPR041121">
    <property type="entry name" value="SDH_C"/>
</dbReference>
<dbReference type="GO" id="GO:0009423">
    <property type="term" value="P:chorismate biosynthetic process"/>
    <property type="evidence" value="ECO:0007669"/>
    <property type="project" value="TreeGrafter"/>
</dbReference>
<feature type="region of interest" description="Disordered" evidence="3">
    <location>
        <begin position="1"/>
        <end position="64"/>
    </location>
</feature>
<dbReference type="InterPro" id="IPR006151">
    <property type="entry name" value="Shikm_DH/Glu-tRNA_Rdtase"/>
</dbReference>
<dbReference type="EMBL" id="JAGPYM010000002">
    <property type="protein sequence ID" value="KAH6898020.1"/>
    <property type="molecule type" value="Genomic_DNA"/>
</dbReference>
<dbReference type="SUPFAM" id="SSF52540">
    <property type="entry name" value="P-loop containing nucleoside triphosphate hydrolases"/>
    <property type="match status" value="1"/>
</dbReference>
<dbReference type="OrthoDB" id="4415835at2759"/>
<evidence type="ECO:0000313" key="8">
    <source>
        <dbReference type="Proteomes" id="UP000777438"/>
    </source>
</evidence>
<gene>
    <name evidence="7" type="ORF">B0T10DRAFT_543070</name>
</gene>
<dbReference type="SUPFAM" id="SSF51569">
    <property type="entry name" value="Aldolase"/>
    <property type="match status" value="1"/>
</dbReference>
<dbReference type="InterPro" id="IPR046346">
    <property type="entry name" value="Aminoacid_DH-like_N_sf"/>
</dbReference>
<evidence type="ECO:0000259" key="6">
    <source>
        <dbReference type="Pfam" id="PF18317"/>
    </source>
</evidence>
<dbReference type="Pfam" id="PF08501">
    <property type="entry name" value="Shikimate_dh_N"/>
    <property type="match status" value="1"/>
</dbReference>
<comment type="caution">
    <text evidence="7">The sequence shown here is derived from an EMBL/GenBank/DDBJ whole genome shotgun (WGS) entry which is preliminary data.</text>
</comment>
<dbReference type="Pfam" id="PF01202">
    <property type="entry name" value="SKI"/>
    <property type="match status" value="1"/>
</dbReference>
<proteinExistence type="inferred from homology"/>
<dbReference type="Gene3D" id="3.20.20.70">
    <property type="entry name" value="Aldolase class I"/>
    <property type="match status" value="1"/>
</dbReference>
<feature type="compositionally biased region" description="Polar residues" evidence="3">
    <location>
        <begin position="36"/>
        <end position="61"/>
    </location>
</feature>
<comment type="similarity">
    <text evidence="1">In the 2nd section; belongs to the type-I 3-dehydroquinase family.</text>
</comment>
<dbReference type="PANTHER" id="PTHR21089:SF1">
    <property type="entry name" value="BIFUNCTIONAL 3-DEHYDROQUINATE DEHYDRATASE_SHIKIMATE DEHYDROGENASE, CHLOROPLASTIC"/>
    <property type="match status" value="1"/>
</dbReference>
<dbReference type="AlphaFoldDB" id="A0A9P8WIL1"/>
<accession>A0A9P8WIL1</accession>
<dbReference type="InterPro" id="IPR022893">
    <property type="entry name" value="Shikimate_DH_fam"/>
</dbReference>
<comment type="similarity">
    <text evidence="2">In the N-terminal section; belongs to the shikimate kinase family.</text>
</comment>
<dbReference type="GO" id="GO:0004764">
    <property type="term" value="F:shikimate 3-dehydrogenase (NADP+) activity"/>
    <property type="evidence" value="ECO:0007669"/>
    <property type="project" value="InterPro"/>
</dbReference>
<dbReference type="Pfam" id="PF01487">
    <property type="entry name" value="DHquinase_I"/>
    <property type="match status" value="1"/>
</dbReference>
<dbReference type="Gene3D" id="3.40.50.10860">
    <property type="entry name" value="Leucine Dehydrogenase, chain A, domain 1"/>
    <property type="match status" value="1"/>
</dbReference>
<dbReference type="FunFam" id="3.40.50.720:FF:000386">
    <property type="entry name" value="Quinate repressor protein"/>
    <property type="match status" value="1"/>
</dbReference>
<feature type="domain" description="Shikimate dehydrogenase substrate binding N-terminal" evidence="5">
    <location>
        <begin position="530"/>
        <end position="610"/>
    </location>
</feature>
<dbReference type="InterPro" id="IPR031322">
    <property type="entry name" value="Shikimate/glucono_kinase"/>
</dbReference>
<dbReference type="Pfam" id="PF01488">
    <property type="entry name" value="Shikimate_DH"/>
    <property type="match status" value="1"/>
</dbReference>
<dbReference type="CDD" id="cd01065">
    <property type="entry name" value="NAD_bind_Shikimate_DH"/>
    <property type="match status" value="1"/>
</dbReference>
<reference evidence="7 8" key="1">
    <citation type="journal article" date="2021" name="Nat. Commun.">
        <title>Genetic determinants of endophytism in the Arabidopsis root mycobiome.</title>
        <authorList>
            <person name="Mesny F."/>
            <person name="Miyauchi S."/>
            <person name="Thiergart T."/>
            <person name="Pickel B."/>
            <person name="Atanasova L."/>
            <person name="Karlsson M."/>
            <person name="Huettel B."/>
            <person name="Barry K.W."/>
            <person name="Haridas S."/>
            <person name="Chen C."/>
            <person name="Bauer D."/>
            <person name="Andreopoulos W."/>
            <person name="Pangilinan J."/>
            <person name="LaButti K."/>
            <person name="Riley R."/>
            <person name="Lipzen A."/>
            <person name="Clum A."/>
            <person name="Drula E."/>
            <person name="Henrissat B."/>
            <person name="Kohler A."/>
            <person name="Grigoriev I.V."/>
            <person name="Martin F.M."/>
            <person name="Hacquard S."/>
        </authorList>
    </citation>
    <scope>NUCLEOTIDE SEQUENCE [LARGE SCALE GENOMIC DNA]</scope>
    <source>
        <strain evidence="7 8">MPI-CAGE-CH-0241</strain>
    </source>
</reference>
<dbReference type="Gene3D" id="3.40.50.300">
    <property type="entry name" value="P-loop containing nucleotide triphosphate hydrolases"/>
    <property type="match status" value="1"/>
</dbReference>
<sequence>MEEGHCENTPKASGNSGDQSEQDGRLRTLSAVPRDGTNTHPIRTSRLQSPTSQEYQPNGSHGTRRFDADASIVLIGIRGTGMSTLAVMASGALGFKLVDADHHFYQATSLSRAAYKSTHGAAQYRQEELRLMRCMLDDNQSRSVIACGPGVVEETGQAWLTEYAQSHAVIYIMRDAEEIGRHLRVWDTETISRLARLSGPTHRTLSSFEFYNLSDPPSPAAEHNHPPGQQSPRSLALKRLEADFLHLIWAVTQRAEPHEAQHHLSLLSPESKAFTYALSVPISLPASLFYQLSRQDIVDDASQLLVDLREVMQNNDSFDHSVADRIARQFYLARRTLRVPIIFHIQTTGIEAQTQSSAGLERVYFAMLHHGLRLAPEYITVDLRCDDESIRNLIAMKGPTKVIGHFFDPDPGLNGWDRPRRKDMVRRAQELGCDLVRLCQEAASVEDNFLAQKFIQDIKTSKEYHIPVTAYNEGCLGRTSLFLNGVLSPVTHPLLRSLAPECASTSHITIHEAQNALYSCFILDPVYFGIYGSNVAQSLSPAMHNAAFRFYGMPHHYQIFQHETLDHIHRLIDDPKFNGASITAPFKRDIIPLVDHISPEAEAIGAINTLLPLQSEHTDSLLICNRAGPAAALYGENTDWIGIHVCIRRNLSPINAVRRRTSALILGAGGMARAAVYALIRLGVRTIFLQNRTVQNAEELANQFLSWFSQDEARALDSIGSGEARNITSPAPIDALTIRVIPSKTNPWPAEAAHPTIIVSCIPTRDIDGESSVDTSVPDSWLASPTGGVAVELSYTPLQTPLIKQIQEKSDNGWISVDGLQVLPEQGIVQFELFTGRKPPRELMRREVLRAYKERLDSRFSSPSD</sequence>
<dbReference type="GO" id="GO:0019632">
    <property type="term" value="P:shikimate metabolic process"/>
    <property type="evidence" value="ECO:0007669"/>
    <property type="project" value="TreeGrafter"/>
</dbReference>
<evidence type="ECO:0000256" key="3">
    <source>
        <dbReference type="SAM" id="MobiDB-lite"/>
    </source>
</evidence>
<name>A0A9P8WIL1_9HYPO</name>
<dbReference type="InterPro" id="IPR013785">
    <property type="entry name" value="Aldolase_TIM"/>
</dbReference>
<dbReference type="PANTHER" id="PTHR21089">
    <property type="entry name" value="SHIKIMATE DEHYDROGENASE"/>
    <property type="match status" value="1"/>
</dbReference>
<dbReference type="SUPFAM" id="SSF53223">
    <property type="entry name" value="Aminoacid dehydrogenase-like, N-terminal domain"/>
    <property type="match status" value="1"/>
</dbReference>
<evidence type="ECO:0000256" key="1">
    <source>
        <dbReference type="ARBA" id="ARBA00006477"/>
    </source>
</evidence>
<dbReference type="Pfam" id="PF18317">
    <property type="entry name" value="SDH_C"/>
    <property type="match status" value="1"/>
</dbReference>
<evidence type="ECO:0000256" key="2">
    <source>
        <dbReference type="ARBA" id="ARBA00009349"/>
    </source>
</evidence>
<dbReference type="InterPro" id="IPR027417">
    <property type="entry name" value="P-loop_NTPase"/>
</dbReference>
<feature type="domain" description="SDH C-terminal" evidence="6">
    <location>
        <begin position="819"/>
        <end position="849"/>
    </location>
</feature>
<dbReference type="InterPro" id="IPR001381">
    <property type="entry name" value="DHquinase_I"/>
</dbReference>
<dbReference type="GO" id="GO:0003855">
    <property type="term" value="F:3-dehydroquinate dehydratase activity"/>
    <property type="evidence" value="ECO:0007669"/>
    <property type="project" value="InterPro"/>
</dbReference>
<evidence type="ECO:0000259" key="4">
    <source>
        <dbReference type="Pfam" id="PF01488"/>
    </source>
</evidence>
<dbReference type="CDD" id="cd00502">
    <property type="entry name" value="DHQase_I"/>
    <property type="match status" value="1"/>
</dbReference>